<evidence type="ECO:0000256" key="1">
    <source>
        <dbReference type="ARBA" id="ARBA00004651"/>
    </source>
</evidence>
<accession>A0A2T5BTU6</accession>
<feature type="transmembrane region" description="Helical" evidence="6">
    <location>
        <begin position="91"/>
        <end position="113"/>
    </location>
</feature>
<evidence type="ECO:0000313" key="7">
    <source>
        <dbReference type="EMBL" id="PTN02885.1"/>
    </source>
</evidence>
<feature type="transmembrane region" description="Helical" evidence="6">
    <location>
        <begin position="52"/>
        <end position="70"/>
    </location>
</feature>
<dbReference type="Proteomes" id="UP000243525">
    <property type="component" value="Unassembled WGS sequence"/>
</dbReference>
<feature type="transmembrane region" description="Helical" evidence="6">
    <location>
        <begin position="153"/>
        <end position="173"/>
    </location>
</feature>
<dbReference type="RefSeq" id="WP_107823993.1">
    <property type="nucleotide sequence ID" value="NZ_QAAD01000037.1"/>
</dbReference>
<feature type="transmembrane region" description="Helical" evidence="6">
    <location>
        <begin position="386"/>
        <end position="409"/>
    </location>
</feature>
<dbReference type="Pfam" id="PF01943">
    <property type="entry name" value="Polysacc_synt"/>
    <property type="match status" value="1"/>
</dbReference>
<evidence type="ECO:0000313" key="8">
    <source>
        <dbReference type="Proteomes" id="UP000243525"/>
    </source>
</evidence>
<feature type="transmembrane region" description="Helical" evidence="6">
    <location>
        <begin position="125"/>
        <end position="146"/>
    </location>
</feature>
<evidence type="ECO:0000256" key="6">
    <source>
        <dbReference type="SAM" id="Phobius"/>
    </source>
</evidence>
<comment type="caution">
    <text evidence="7">The sequence shown here is derived from an EMBL/GenBank/DDBJ whole genome shotgun (WGS) entry which is preliminary data.</text>
</comment>
<evidence type="ECO:0000256" key="5">
    <source>
        <dbReference type="ARBA" id="ARBA00023136"/>
    </source>
</evidence>
<dbReference type="CDD" id="cd13128">
    <property type="entry name" value="MATE_Wzx_like"/>
    <property type="match status" value="1"/>
</dbReference>
<keyword evidence="4 6" id="KW-1133">Transmembrane helix</keyword>
<protein>
    <submittedName>
        <fullName evidence="7">PST family polysaccharide transporter</fullName>
    </submittedName>
</protein>
<dbReference type="InterPro" id="IPR002797">
    <property type="entry name" value="Polysacc_synth"/>
</dbReference>
<sequence>MVEKIKQALVNHKTLIQNFSYLSALQVFNMLIPLITYPYLIRVLGKETYGLIVYAQAIVGYLLILVSFGFNISATKDISVNRHNKEKLNEIVSSVLIIKSVLFVFALAILFVALNFIPQARDSKVLFYLTMWMCLYEVIFPIWYFQGIEQMKYITYITLVSRITFFALIFVLIHEPSDYLFVPIINGVGAIIAGSASLYIIFKIHKIKLKKPLLSHLKQYCSDSFYLFLSTSSIQIVLNANKIIIGTFLGLKEVAYYDLGQKILNLLKVPLAIVTQVLFPHISKTKDINLLNRLIIFTTIFTTISYFSLWIFSPYAVTIFAGSDMLEAVSIVRILCISFVLVGISQYLGSMRLIPYGYNKLYAYATTSTLLIYFILVLIAGTSNQINIIFLSWTSVFVDLWMVLIYVYYNSKKGILIKV</sequence>
<evidence type="ECO:0000256" key="3">
    <source>
        <dbReference type="ARBA" id="ARBA00022692"/>
    </source>
</evidence>
<dbReference type="PANTHER" id="PTHR30250:SF11">
    <property type="entry name" value="O-ANTIGEN TRANSPORTER-RELATED"/>
    <property type="match status" value="1"/>
</dbReference>
<feature type="transmembrane region" description="Helical" evidence="6">
    <location>
        <begin position="21"/>
        <end position="40"/>
    </location>
</feature>
<dbReference type="GO" id="GO:0005886">
    <property type="term" value="C:plasma membrane"/>
    <property type="evidence" value="ECO:0007669"/>
    <property type="project" value="UniProtKB-SubCell"/>
</dbReference>
<keyword evidence="3 6" id="KW-0812">Transmembrane</keyword>
<organism evidence="7 8">
    <name type="scientific">Mangrovibacterium marinum</name>
    <dbReference type="NCBI Taxonomy" id="1639118"/>
    <lineage>
        <taxon>Bacteria</taxon>
        <taxon>Pseudomonadati</taxon>
        <taxon>Bacteroidota</taxon>
        <taxon>Bacteroidia</taxon>
        <taxon>Marinilabiliales</taxon>
        <taxon>Prolixibacteraceae</taxon>
        <taxon>Mangrovibacterium</taxon>
    </lineage>
</organism>
<feature type="transmembrane region" description="Helical" evidence="6">
    <location>
        <begin position="328"/>
        <end position="349"/>
    </location>
</feature>
<dbReference type="EMBL" id="QAAD01000037">
    <property type="protein sequence ID" value="PTN02885.1"/>
    <property type="molecule type" value="Genomic_DNA"/>
</dbReference>
<dbReference type="InterPro" id="IPR050833">
    <property type="entry name" value="Poly_Biosynth_Transport"/>
</dbReference>
<feature type="transmembrane region" description="Helical" evidence="6">
    <location>
        <begin position="294"/>
        <end position="316"/>
    </location>
</feature>
<feature type="transmembrane region" description="Helical" evidence="6">
    <location>
        <begin position="179"/>
        <end position="204"/>
    </location>
</feature>
<dbReference type="AlphaFoldDB" id="A0A2T5BTU6"/>
<keyword evidence="2" id="KW-1003">Cell membrane</keyword>
<feature type="transmembrane region" description="Helical" evidence="6">
    <location>
        <begin position="361"/>
        <end position="380"/>
    </location>
</feature>
<dbReference type="PANTHER" id="PTHR30250">
    <property type="entry name" value="PST FAMILY PREDICTED COLANIC ACID TRANSPORTER"/>
    <property type="match status" value="1"/>
</dbReference>
<evidence type="ECO:0000256" key="4">
    <source>
        <dbReference type="ARBA" id="ARBA00022989"/>
    </source>
</evidence>
<comment type="subcellular location">
    <subcellularLocation>
        <location evidence="1">Cell membrane</location>
        <topology evidence="1">Multi-pass membrane protein</topology>
    </subcellularLocation>
</comment>
<dbReference type="OrthoDB" id="9815702at2"/>
<evidence type="ECO:0000256" key="2">
    <source>
        <dbReference type="ARBA" id="ARBA00022475"/>
    </source>
</evidence>
<keyword evidence="5 6" id="KW-0472">Membrane</keyword>
<gene>
    <name evidence="7" type="ORF">C8N47_13715</name>
</gene>
<keyword evidence="8" id="KW-1185">Reference proteome</keyword>
<proteinExistence type="predicted"/>
<reference evidence="7 8" key="1">
    <citation type="submission" date="2018-04" db="EMBL/GenBank/DDBJ databases">
        <title>Genomic Encyclopedia of Archaeal and Bacterial Type Strains, Phase II (KMG-II): from individual species to whole genera.</title>
        <authorList>
            <person name="Goeker M."/>
        </authorList>
    </citation>
    <scope>NUCLEOTIDE SEQUENCE [LARGE SCALE GENOMIC DNA]</scope>
    <source>
        <strain evidence="7 8">DSM 28823</strain>
    </source>
</reference>
<name>A0A2T5BTU6_9BACT</name>